<dbReference type="AlphaFoldDB" id="A0A2U2BGA1"/>
<organism evidence="2 3">
    <name type="scientific">Alcaligenes faecalis</name>
    <dbReference type="NCBI Taxonomy" id="511"/>
    <lineage>
        <taxon>Bacteria</taxon>
        <taxon>Pseudomonadati</taxon>
        <taxon>Pseudomonadota</taxon>
        <taxon>Betaproteobacteria</taxon>
        <taxon>Burkholderiales</taxon>
        <taxon>Alcaligenaceae</taxon>
        <taxon>Alcaligenes</taxon>
    </lineage>
</organism>
<evidence type="ECO:0000313" key="3">
    <source>
        <dbReference type="Proteomes" id="UP000245216"/>
    </source>
</evidence>
<reference evidence="2 3" key="2">
    <citation type="submission" date="2018-05" db="EMBL/GenBank/DDBJ databases">
        <authorList>
            <person name="Lanie J.A."/>
            <person name="Ng W.-L."/>
            <person name="Kazmierczak K.M."/>
            <person name="Andrzejewski T.M."/>
            <person name="Davidsen T.M."/>
            <person name="Wayne K.J."/>
            <person name="Tettelin H."/>
            <person name="Glass J.I."/>
            <person name="Rusch D."/>
            <person name="Podicherti R."/>
            <person name="Tsui H.-C.T."/>
            <person name="Winkler M.E."/>
        </authorList>
    </citation>
    <scope>NUCLEOTIDE SEQUENCE [LARGE SCALE GENOMIC DNA]</scope>
    <source>
        <strain evidence="2 3">YBY</strain>
    </source>
</reference>
<dbReference type="EMBL" id="QEXO01000004">
    <property type="protein sequence ID" value="PWE13039.1"/>
    <property type="molecule type" value="Genomic_DNA"/>
</dbReference>
<feature type="transmembrane region" description="Helical" evidence="1">
    <location>
        <begin position="16"/>
        <end position="37"/>
    </location>
</feature>
<accession>A0A2U2BGA1</accession>
<comment type="caution">
    <text evidence="2">The sequence shown here is derived from an EMBL/GenBank/DDBJ whole genome shotgun (WGS) entry which is preliminary data.</text>
</comment>
<dbReference type="Proteomes" id="UP000245216">
    <property type="component" value="Unassembled WGS sequence"/>
</dbReference>
<reference evidence="2 3" key="1">
    <citation type="submission" date="2018-05" db="EMBL/GenBank/DDBJ databases">
        <title>Genome Sequence of an Efficient Indole-Degrading Bacterium, Alcaligenes sp.YBY.</title>
        <authorList>
            <person name="Yang B."/>
        </authorList>
    </citation>
    <scope>NUCLEOTIDE SEQUENCE [LARGE SCALE GENOMIC DNA]</scope>
    <source>
        <strain evidence="2 3">YBY</strain>
    </source>
</reference>
<gene>
    <name evidence="2" type="ORF">DF183_14485</name>
</gene>
<sequence>MGIKWIEDYSVETQRVFGLGIGFAGGATSAWIVYGIYTSWAMFKGADWWDVLMAFGTVGAVFVALYLASKERRLMKREKKELASLHAAEFAALLSDEIIQPLNASIAQIVFAINPWPGTKEKVSIQDINEAIRQLRVTLEKAITVIDVKDLVPIIGLGKSVAHRAAYGLAQLGRIEGVLRKSINRNIVSSEGYIVASPLKFTNAVLEALRHLSAATLVCRNASYVSAPTPSDQEVYGDYV</sequence>
<name>A0A2U2BGA1_ALCFA</name>
<keyword evidence="1" id="KW-1133">Transmembrane helix</keyword>
<keyword evidence="1" id="KW-0812">Transmembrane</keyword>
<evidence type="ECO:0000313" key="2">
    <source>
        <dbReference type="EMBL" id="PWE13039.1"/>
    </source>
</evidence>
<evidence type="ECO:0000256" key="1">
    <source>
        <dbReference type="SAM" id="Phobius"/>
    </source>
</evidence>
<keyword evidence="1" id="KW-0472">Membrane</keyword>
<protein>
    <submittedName>
        <fullName evidence="2">Uncharacterized protein</fullName>
    </submittedName>
</protein>
<feature type="transmembrane region" description="Helical" evidence="1">
    <location>
        <begin position="49"/>
        <end position="69"/>
    </location>
</feature>
<proteinExistence type="predicted"/>